<evidence type="ECO:0000313" key="1">
    <source>
        <dbReference type="EMBL" id="KAK3743654.1"/>
    </source>
</evidence>
<proteinExistence type="predicted"/>
<name>A0AAE0YF34_9GAST</name>
<reference evidence="1" key="1">
    <citation type="journal article" date="2023" name="G3 (Bethesda)">
        <title>A reference genome for the long-term kleptoplast-retaining sea slug Elysia crispata morphotype clarki.</title>
        <authorList>
            <person name="Eastman K.E."/>
            <person name="Pendleton A.L."/>
            <person name="Shaikh M.A."/>
            <person name="Suttiyut T."/>
            <person name="Ogas R."/>
            <person name="Tomko P."/>
            <person name="Gavelis G."/>
            <person name="Widhalm J.R."/>
            <person name="Wisecaver J.H."/>
        </authorList>
    </citation>
    <scope>NUCLEOTIDE SEQUENCE</scope>
    <source>
        <strain evidence="1">ECLA1</strain>
    </source>
</reference>
<dbReference type="Proteomes" id="UP001283361">
    <property type="component" value="Unassembled WGS sequence"/>
</dbReference>
<comment type="caution">
    <text evidence="1">The sequence shown here is derived from an EMBL/GenBank/DDBJ whole genome shotgun (WGS) entry which is preliminary data.</text>
</comment>
<accession>A0AAE0YF34</accession>
<evidence type="ECO:0000313" key="2">
    <source>
        <dbReference type="Proteomes" id="UP001283361"/>
    </source>
</evidence>
<protein>
    <submittedName>
        <fullName evidence="1">Uncharacterized protein</fullName>
    </submittedName>
</protein>
<keyword evidence="2" id="KW-1185">Reference proteome</keyword>
<sequence>MADHTVSALSLNLSESHRLCIRVRGELKDMRNYPKTSVFYKNIIVPLPQRYKHLQQIMALKRKYSCNIF</sequence>
<organism evidence="1 2">
    <name type="scientific">Elysia crispata</name>
    <name type="common">lettuce slug</name>
    <dbReference type="NCBI Taxonomy" id="231223"/>
    <lineage>
        <taxon>Eukaryota</taxon>
        <taxon>Metazoa</taxon>
        <taxon>Spiralia</taxon>
        <taxon>Lophotrochozoa</taxon>
        <taxon>Mollusca</taxon>
        <taxon>Gastropoda</taxon>
        <taxon>Heterobranchia</taxon>
        <taxon>Euthyneura</taxon>
        <taxon>Panpulmonata</taxon>
        <taxon>Sacoglossa</taxon>
        <taxon>Placobranchoidea</taxon>
        <taxon>Plakobranchidae</taxon>
        <taxon>Elysia</taxon>
    </lineage>
</organism>
<dbReference type="EMBL" id="JAWDGP010006299">
    <property type="protein sequence ID" value="KAK3743654.1"/>
    <property type="molecule type" value="Genomic_DNA"/>
</dbReference>
<gene>
    <name evidence="1" type="ORF">RRG08_030776</name>
</gene>
<dbReference type="AlphaFoldDB" id="A0AAE0YF34"/>